<accession>A0AAD0UCR8</accession>
<dbReference type="Pfam" id="PF01648">
    <property type="entry name" value="ACPS"/>
    <property type="match status" value="1"/>
</dbReference>
<dbReference type="RefSeq" id="WP_061790667.1">
    <property type="nucleotide sequence ID" value="NZ_CP024996.1"/>
</dbReference>
<dbReference type="Gene3D" id="3.90.470.20">
    <property type="entry name" value="4'-phosphopantetheinyl transferase domain"/>
    <property type="match status" value="2"/>
</dbReference>
<proteinExistence type="inferred from homology"/>
<dbReference type="GO" id="GO:0008897">
    <property type="term" value="F:holo-[acyl-carrier-protein] synthase activity"/>
    <property type="evidence" value="ECO:0007669"/>
    <property type="project" value="InterPro"/>
</dbReference>
<evidence type="ECO:0000256" key="1">
    <source>
        <dbReference type="ARBA" id="ARBA00010990"/>
    </source>
</evidence>
<evidence type="ECO:0000313" key="4">
    <source>
        <dbReference type="EMBL" id="AYR24504.1"/>
    </source>
</evidence>
<reference evidence="4 5" key="1">
    <citation type="submission" date="2017-11" db="EMBL/GenBank/DDBJ databases">
        <title>Complete genome sequence of Herbaspirillum rubrisubalbicans DSM 11543.</title>
        <authorList>
            <person name="Chen M."/>
            <person name="An Q."/>
        </authorList>
    </citation>
    <scope>NUCLEOTIDE SEQUENCE [LARGE SCALE GENOMIC DNA]</scope>
    <source>
        <strain evidence="4 5">DSM 11543</strain>
    </source>
</reference>
<name>A0AAD0UCR8_9BURK</name>
<dbReference type="EMBL" id="CP024996">
    <property type="protein sequence ID" value="AYR24504.1"/>
    <property type="molecule type" value="Genomic_DNA"/>
</dbReference>
<feature type="domain" description="4'-phosphopantetheinyl transferase" evidence="3">
    <location>
        <begin position="126"/>
        <end position="224"/>
    </location>
</feature>
<dbReference type="GO" id="GO:0000287">
    <property type="term" value="F:magnesium ion binding"/>
    <property type="evidence" value="ECO:0007669"/>
    <property type="project" value="InterPro"/>
</dbReference>
<gene>
    <name evidence="4" type="ORF">RC54_11960</name>
</gene>
<dbReference type="GO" id="GO:0019878">
    <property type="term" value="P:lysine biosynthetic process via aminoadipic acid"/>
    <property type="evidence" value="ECO:0007669"/>
    <property type="project" value="TreeGrafter"/>
</dbReference>
<dbReference type="PANTHER" id="PTHR12215:SF10">
    <property type="entry name" value="L-AMINOADIPATE-SEMIALDEHYDE DEHYDROGENASE-PHOSPHOPANTETHEINYL TRANSFERASE"/>
    <property type="match status" value="1"/>
</dbReference>
<evidence type="ECO:0000259" key="3">
    <source>
        <dbReference type="Pfam" id="PF01648"/>
    </source>
</evidence>
<sequence>MNDNGQTLYRGQCLSMPVPGTVDLFLFTGAEAIAPPLAAALAVFLAPEETRRVHALQRCDDQCRTLAARGMLRRVLSDYHPQIAPGVWQFTHNAYGKPALTVPLLQFNVSHTEGMIALAFSHADCAVGVDVELQGKLSAQQSRELYDLVLAPQERRHVEHYEREFPGEAASAFLRTWALKEAWLKATGAGLSISPAHIALCFNVDQQPALQLGKGIAASIPEHQQLTQLVARNWWLHHQQLRGDGEQGHELAVALDVGQHVGRVGQVCVADLRRSDWYFAETY</sequence>
<keyword evidence="2" id="KW-0808">Transferase</keyword>
<dbReference type="PANTHER" id="PTHR12215">
    <property type="entry name" value="PHOSPHOPANTETHEINE TRANSFERASE"/>
    <property type="match status" value="1"/>
</dbReference>
<dbReference type="InterPro" id="IPR037143">
    <property type="entry name" value="4-PPantetheinyl_Trfase_dom_sf"/>
</dbReference>
<evidence type="ECO:0000313" key="5">
    <source>
        <dbReference type="Proteomes" id="UP000269199"/>
    </source>
</evidence>
<evidence type="ECO:0000256" key="2">
    <source>
        <dbReference type="ARBA" id="ARBA00022679"/>
    </source>
</evidence>
<comment type="similarity">
    <text evidence="1">Belongs to the P-Pant transferase superfamily. Gsp/Sfp/HetI/AcpT family.</text>
</comment>
<dbReference type="AlphaFoldDB" id="A0AAD0UCR8"/>
<protein>
    <recommendedName>
        <fullName evidence="3">4'-phosphopantetheinyl transferase domain-containing protein</fullName>
    </recommendedName>
</protein>
<dbReference type="InterPro" id="IPR050559">
    <property type="entry name" value="P-Pant_transferase_sf"/>
</dbReference>
<dbReference type="SUPFAM" id="SSF56214">
    <property type="entry name" value="4'-phosphopantetheinyl transferase"/>
    <property type="match status" value="2"/>
</dbReference>
<organism evidence="4 5">
    <name type="scientific">Herbaspirillum rubrisubalbicans</name>
    <dbReference type="NCBI Taxonomy" id="80842"/>
    <lineage>
        <taxon>Bacteria</taxon>
        <taxon>Pseudomonadati</taxon>
        <taxon>Pseudomonadota</taxon>
        <taxon>Betaproteobacteria</taxon>
        <taxon>Burkholderiales</taxon>
        <taxon>Oxalobacteraceae</taxon>
        <taxon>Herbaspirillum</taxon>
    </lineage>
</organism>
<dbReference type="GO" id="GO:0005829">
    <property type="term" value="C:cytosol"/>
    <property type="evidence" value="ECO:0007669"/>
    <property type="project" value="TreeGrafter"/>
</dbReference>
<dbReference type="InterPro" id="IPR008278">
    <property type="entry name" value="4-PPantetheinyl_Trfase_dom"/>
</dbReference>
<dbReference type="Proteomes" id="UP000269199">
    <property type="component" value="Chromosome"/>
</dbReference>